<dbReference type="RefSeq" id="WP_039125641.1">
    <property type="nucleotide sequence ID" value="NZ_CP010427.1"/>
</dbReference>
<evidence type="ECO:0008006" key="3">
    <source>
        <dbReference type="Google" id="ProtNLM"/>
    </source>
</evidence>
<proteinExistence type="predicted"/>
<dbReference type="OrthoDB" id="5625277at2"/>
<reference evidence="1 2" key="1">
    <citation type="submission" date="2014-12" db="EMBL/GenBank/DDBJ databases">
        <title>Complete genome sequence of Francisella guanzhouensis strain 08HL01032 isolated from air-conditioning system in China.</title>
        <authorList>
            <person name="Svensson D."/>
            <person name="Ohrman C."/>
            <person name="Backman S."/>
            <person name="Karlsson E."/>
            <person name="Nilsson E."/>
            <person name="Bystrom M."/>
            <person name="Larkeryd A."/>
            <person name="Stenberg P."/>
            <person name="Scholtz H.C."/>
            <person name="Forsman M."/>
            <person name="Sjodin A."/>
        </authorList>
    </citation>
    <scope>NUCLEOTIDE SEQUENCE [LARGE SCALE GENOMIC DNA]</scope>
    <source>
        <strain evidence="1 2">08HL01032</strain>
    </source>
</reference>
<keyword evidence="2" id="KW-1185">Reference proteome</keyword>
<dbReference type="EMBL" id="CP010427">
    <property type="protein sequence ID" value="AJC49502.1"/>
    <property type="molecule type" value="Genomic_DNA"/>
</dbReference>
<dbReference type="HOGENOM" id="CLU_1692918_0_0_6"/>
<dbReference type="KEGG" id="fgu:SD28_07705"/>
<sequence length="155" mass="16973">MKKILLFCLVGIGLVSCSTYNSFIDKLYSHDDAVSVNPDDTLDNPDQDGEAVAYDTPTASLKLKYKPATHEIDARMVTNWNGAPQGTVYLTWFAPKDTDCYSTSFPIAKFKETEDYTVDSQSVLSDDKVCAGTWKAVVINKSDNSELAKASVVIG</sequence>
<dbReference type="PROSITE" id="PS51257">
    <property type="entry name" value="PROKAR_LIPOPROTEIN"/>
    <property type="match status" value="1"/>
</dbReference>
<protein>
    <recommendedName>
        <fullName evidence="3">Lipoprotein</fullName>
    </recommendedName>
</protein>
<dbReference type="NCBIfam" id="NF038367">
    <property type="entry name" value="OM_lipo_TUL4"/>
    <property type="match status" value="1"/>
</dbReference>
<name>A0A0A8E7C6_9GAMM</name>
<accession>A0A0A8E7C6</accession>
<dbReference type="AlphaFoldDB" id="A0A0A8E7C6"/>
<organism evidence="1 2">
    <name type="scientific">Allofrancisella guangzhouensis</name>
    <dbReference type="NCBI Taxonomy" id="594679"/>
    <lineage>
        <taxon>Bacteria</taxon>
        <taxon>Pseudomonadati</taxon>
        <taxon>Pseudomonadota</taxon>
        <taxon>Gammaproteobacteria</taxon>
        <taxon>Thiotrichales</taxon>
        <taxon>Francisellaceae</taxon>
        <taxon>Allofrancisella</taxon>
    </lineage>
</organism>
<evidence type="ECO:0000313" key="1">
    <source>
        <dbReference type="EMBL" id="AJC49502.1"/>
    </source>
</evidence>
<gene>
    <name evidence="1" type="ORF">SD28_07705</name>
</gene>
<evidence type="ECO:0000313" key="2">
    <source>
        <dbReference type="Proteomes" id="UP000031104"/>
    </source>
</evidence>
<dbReference type="Proteomes" id="UP000031104">
    <property type="component" value="Chromosome"/>
</dbReference>